<dbReference type="InterPro" id="IPR016181">
    <property type="entry name" value="Acyl_CoA_acyltransferase"/>
</dbReference>
<accession>A0A974NQG9</accession>
<dbReference type="Gene3D" id="3.40.630.30">
    <property type="match status" value="2"/>
</dbReference>
<evidence type="ECO:0000313" key="2">
    <source>
        <dbReference type="EMBL" id="QQT02241.1"/>
    </source>
</evidence>
<dbReference type="Pfam" id="PF00583">
    <property type="entry name" value="Acetyltransf_1"/>
    <property type="match status" value="1"/>
</dbReference>
<evidence type="ECO:0000259" key="1">
    <source>
        <dbReference type="PROSITE" id="PS51186"/>
    </source>
</evidence>
<feature type="domain" description="N-acetyltransferase" evidence="1">
    <location>
        <begin position="147"/>
        <end position="253"/>
    </location>
</feature>
<dbReference type="CDD" id="cd04301">
    <property type="entry name" value="NAT_SF"/>
    <property type="match status" value="1"/>
</dbReference>
<dbReference type="InterPro" id="IPR000182">
    <property type="entry name" value="GNAT_dom"/>
</dbReference>
<name>A0A974NQG9_PERPY</name>
<protein>
    <submittedName>
        <fullName evidence="2">GNAT family N-acetyltransferase</fullName>
    </submittedName>
</protein>
<organism evidence="2 3">
    <name type="scientific">Peribacillus psychrosaccharolyticus</name>
    <name type="common">Bacillus psychrosaccharolyticus</name>
    <dbReference type="NCBI Taxonomy" id="1407"/>
    <lineage>
        <taxon>Bacteria</taxon>
        <taxon>Bacillati</taxon>
        <taxon>Bacillota</taxon>
        <taxon>Bacilli</taxon>
        <taxon>Bacillales</taxon>
        <taxon>Bacillaceae</taxon>
        <taxon>Peribacillus</taxon>
    </lineage>
</organism>
<dbReference type="KEGG" id="ppsr:I6J18_10560"/>
<dbReference type="RefSeq" id="WP_051387249.1">
    <property type="nucleotide sequence ID" value="NZ_CP068053.1"/>
</dbReference>
<reference evidence="2 3" key="1">
    <citation type="submission" date="2021-01" db="EMBL/GenBank/DDBJ databases">
        <title>FDA dAtabase for Regulatory Grade micrObial Sequences (FDA-ARGOS): Supporting development and validation of Infectious Disease Dx tests.</title>
        <authorList>
            <person name="Nelson B."/>
            <person name="Plummer A."/>
            <person name="Tallon L."/>
            <person name="Sadzewicz L."/>
            <person name="Zhao X."/>
            <person name="Boylan J."/>
            <person name="Ott S."/>
            <person name="Bowen H."/>
            <person name="Vavikolanu K."/>
            <person name="Mehta A."/>
            <person name="Aluvathingal J."/>
            <person name="Nadendla S."/>
            <person name="Myers T."/>
            <person name="Yan Y."/>
            <person name="Sichtig H."/>
        </authorList>
    </citation>
    <scope>NUCLEOTIDE SEQUENCE [LARGE SCALE GENOMIC DNA]</scope>
    <source>
        <strain evidence="2 3">FDAARGOS_1161</strain>
    </source>
</reference>
<dbReference type="Proteomes" id="UP000595254">
    <property type="component" value="Chromosome"/>
</dbReference>
<gene>
    <name evidence="2" type="ORF">I6J18_10560</name>
</gene>
<dbReference type="EMBL" id="CP068053">
    <property type="protein sequence ID" value="QQT02241.1"/>
    <property type="molecule type" value="Genomic_DNA"/>
</dbReference>
<dbReference type="PROSITE" id="PS51186">
    <property type="entry name" value="GNAT"/>
    <property type="match status" value="1"/>
</dbReference>
<keyword evidence="3" id="KW-1185">Reference proteome</keyword>
<dbReference type="AlphaFoldDB" id="A0A974NQG9"/>
<proteinExistence type="predicted"/>
<dbReference type="GO" id="GO:0016747">
    <property type="term" value="F:acyltransferase activity, transferring groups other than amino-acyl groups"/>
    <property type="evidence" value="ECO:0007669"/>
    <property type="project" value="InterPro"/>
</dbReference>
<sequence>MNIEELSAFIADVNSQPKNHTGYCGSDRKEIQKTLEEDFSDLELEDSFIVISENKQLIAALGFDVDRKKQSAEIWGPFILNSDHWTEQTSMLWNEFMKKTESKKIDTYFAFYHEENKKGIRWMESLNAKETGKHQILVSKTEVTNGEILEEISPPFYEEVIKLHNELFPETYLTGADMISNLSEEKRLLIIPDGGQSIQGYVYLEGDSVFQEGNLEFIAVEREHQKKGLGKKLVQAGLTYLYENMNVLRFLYV</sequence>
<dbReference type="SUPFAM" id="SSF55729">
    <property type="entry name" value="Acyl-CoA N-acyltransferases (Nat)"/>
    <property type="match status" value="2"/>
</dbReference>
<evidence type="ECO:0000313" key="3">
    <source>
        <dbReference type="Proteomes" id="UP000595254"/>
    </source>
</evidence>